<organism evidence="1">
    <name type="scientific">Aureobasidium pullulans</name>
    <name type="common">Black yeast</name>
    <name type="synonym">Pullularia pullulans</name>
    <dbReference type="NCBI Taxonomy" id="5580"/>
    <lineage>
        <taxon>Eukaryota</taxon>
        <taxon>Fungi</taxon>
        <taxon>Dikarya</taxon>
        <taxon>Ascomycota</taxon>
        <taxon>Pezizomycotina</taxon>
        <taxon>Dothideomycetes</taxon>
        <taxon>Dothideomycetidae</taxon>
        <taxon>Dothideales</taxon>
        <taxon>Saccotheciaceae</taxon>
        <taxon>Aureobasidium</taxon>
    </lineage>
</organism>
<accession>A0A4S9CDM7</accession>
<gene>
    <name evidence="1" type="ORF">D6D13_07346</name>
</gene>
<evidence type="ECO:0000313" key="1">
    <source>
        <dbReference type="EMBL" id="THX05103.1"/>
    </source>
</evidence>
<dbReference type="EMBL" id="QZAS01000029">
    <property type="protein sequence ID" value="THX05103.1"/>
    <property type="molecule type" value="Genomic_DNA"/>
</dbReference>
<sequence>MPLTLLDLPLEVLALIVRHVTPDHLPHVVYPNPNDLPNLRLTCREIHAIVTPEFGRVCVSRCKFILSEYSLRGLIALTLHPVLAPYLKTVSLGTHFLPSDFDDKSEVVNYYHKENGGFMEHIKNLSDMMQEMHSRRASQVEFLDKGRDVELLARALTNLRTRSLSVTLGLYDDVLYRPHLDNAHIRGYGYEEFHGPLLSDEDNWMWAHFSIYRDWEVDPTIPLRTILEASKVSNYALRSFDFDLGYDHSFPLHDFCGKGVIKNGSFHRRIRRILTTQMTLPRKWKLNPGVNLCLRWWAEPGSETSQ</sequence>
<name>A0A4S9CDM7_AURPU</name>
<evidence type="ECO:0008006" key="2">
    <source>
        <dbReference type="Google" id="ProtNLM"/>
    </source>
</evidence>
<proteinExistence type="predicted"/>
<reference evidence="1" key="1">
    <citation type="submission" date="2018-10" db="EMBL/GenBank/DDBJ databases">
        <title>Fifty Aureobasidium pullulans genomes reveal a recombining polyextremotolerant generalist.</title>
        <authorList>
            <person name="Gostincar C."/>
            <person name="Turk M."/>
            <person name="Zajc J."/>
            <person name="Gunde-Cimerman N."/>
        </authorList>
    </citation>
    <scope>NUCLEOTIDE SEQUENCE [LARGE SCALE GENOMIC DNA]</scope>
    <source>
        <strain evidence="1">EXF-10085</strain>
    </source>
</reference>
<comment type="caution">
    <text evidence="1">The sequence shown here is derived from an EMBL/GenBank/DDBJ whole genome shotgun (WGS) entry which is preliminary data.</text>
</comment>
<protein>
    <recommendedName>
        <fullName evidence="2">F-box domain-containing protein</fullName>
    </recommendedName>
</protein>
<dbReference type="AlphaFoldDB" id="A0A4S9CDM7"/>